<accession>A0A251V7M7</accession>
<dbReference type="Gramene" id="mRNA:HanXRQr2_Chr05g0232451">
    <property type="protein sequence ID" value="CDS:HanXRQr2_Chr05g0232451.1"/>
    <property type="gene ID" value="HanXRQr2_Chr05g0232451"/>
</dbReference>
<dbReference type="InParanoid" id="A0A251V7M7"/>
<reference evidence="1 3" key="1">
    <citation type="journal article" date="2017" name="Nature">
        <title>The sunflower genome provides insights into oil metabolism, flowering and Asterid evolution.</title>
        <authorList>
            <person name="Badouin H."/>
            <person name="Gouzy J."/>
            <person name="Grassa C.J."/>
            <person name="Murat F."/>
            <person name="Staton S.E."/>
            <person name="Cottret L."/>
            <person name="Lelandais-Briere C."/>
            <person name="Owens G.L."/>
            <person name="Carrere S."/>
            <person name="Mayjonade B."/>
            <person name="Legrand L."/>
            <person name="Gill N."/>
            <person name="Kane N.C."/>
            <person name="Bowers J.E."/>
            <person name="Hubner S."/>
            <person name="Bellec A."/>
            <person name="Berard A."/>
            <person name="Berges H."/>
            <person name="Blanchet N."/>
            <person name="Boniface M.C."/>
            <person name="Brunel D."/>
            <person name="Catrice O."/>
            <person name="Chaidir N."/>
            <person name="Claudel C."/>
            <person name="Donnadieu C."/>
            <person name="Faraut T."/>
            <person name="Fievet G."/>
            <person name="Helmstetter N."/>
            <person name="King M."/>
            <person name="Knapp S.J."/>
            <person name="Lai Z."/>
            <person name="Le Paslier M.C."/>
            <person name="Lippi Y."/>
            <person name="Lorenzon L."/>
            <person name="Mandel J.R."/>
            <person name="Marage G."/>
            <person name="Marchand G."/>
            <person name="Marquand E."/>
            <person name="Bret-Mestries E."/>
            <person name="Morien E."/>
            <person name="Nambeesan S."/>
            <person name="Nguyen T."/>
            <person name="Pegot-Espagnet P."/>
            <person name="Pouilly N."/>
            <person name="Raftis F."/>
            <person name="Sallet E."/>
            <person name="Schiex T."/>
            <person name="Thomas J."/>
            <person name="Vandecasteele C."/>
            <person name="Vares D."/>
            <person name="Vear F."/>
            <person name="Vautrin S."/>
            <person name="Crespi M."/>
            <person name="Mangin B."/>
            <person name="Burke J.M."/>
            <person name="Salse J."/>
            <person name="Munos S."/>
            <person name="Vincourt P."/>
            <person name="Rieseberg L.H."/>
            <person name="Langlade N.B."/>
        </authorList>
    </citation>
    <scope>NUCLEOTIDE SEQUENCE [LARGE SCALE GENOMIC DNA]</scope>
    <source>
        <strain evidence="3">cv. SF193</strain>
        <tissue evidence="1">Leaves</tissue>
    </source>
</reference>
<reference evidence="2" key="2">
    <citation type="submission" date="2017-02" db="EMBL/GenBank/DDBJ databases">
        <title>Sunflower complete genome.</title>
        <authorList>
            <person name="Langlade N."/>
            <person name="Munos S."/>
        </authorList>
    </citation>
    <scope>NUCLEOTIDE SEQUENCE [LARGE SCALE GENOMIC DNA]</scope>
    <source>
        <tissue evidence="2">Leaves</tissue>
    </source>
</reference>
<evidence type="ECO:0000313" key="2">
    <source>
        <dbReference type="EMBL" id="OTG30631.1"/>
    </source>
</evidence>
<sequence length="52" mass="6246">MCSHSPKNWQCRGVNCHVFLKAWVYPLKKYDLQIFNCFYDSLISHCNPLWNP</sequence>
<dbReference type="EMBL" id="CM007892">
    <property type="protein sequence ID" value="OTG30631.1"/>
    <property type="molecule type" value="Genomic_DNA"/>
</dbReference>
<proteinExistence type="predicted"/>
<dbReference type="AlphaFoldDB" id="A0A251V7M7"/>
<evidence type="ECO:0000313" key="3">
    <source>
        <dbReference type="Proteomes" id="UP000215914"/>
    </source>
</evidence>
<name>A0A251V7M7_HELAN</name>
<dbReference type="Proteomes" id="UP000215914">
    <property type="component" value="Chromosome 3"/>
</dbReference>
<dbReference type="EMBL" id="MNCJ02000320">
    <property type="protein sequence ID" value="KAF5807333.1"/>
    <property type="molecule type" value="Genomic_DNA"/>
</dbReference>
<keyword evidence="3" id="KW-1185">Reference proteome</keyword>
<organism evidence="2 3">
    <name type="scientific">Helianthus annuus</name>
    <name type="common">Common sunflower</name>
    <dbReference type="NCBI Taxonomy" id="4232"/>
    <lineage>
        <taxon>Eukaryota</taxon>
        <taxon>Viridiplantae</taxon>
        <taxon>Streptophyta</taxon>
        <taxon>Embryophyta</taxon>
        <taxon>Tracheophyta</taxon>
        <taxon>Spermatophyta</taxon>
        <taxon>Magnoliopsida</taxon>
        <taxon>eudicotyledons</taxon>
        <taxon>Gunneridae</taxon>
        <taxon>Pentapetalae</taxon>
        <taxon>asterids</taxon>
        <taxon>campanulids</taxon>
        <taxon>Asterales</taxon>
        <taxon>Asteraceae</taxon>
        <taxon>Asteroideae</taxon>
        <taxon>Heliantheae alliance</taxon>
        <taxon>Heliantheae</taxon>
        <taxon>Helianthus</taxon>
    </lineage>
</organism>
<protein>
    <submittedName>
        <fullName evidence="2">Uncharacterized protein</fullName>
    </submittedName>
</protein>
<evidence type="ECO:0000313" key="1">
    <source>
        <dbReference type="EMBL" id="KAF5807333.1"/>
    </source>
</evidence>
<reference evidence="1" key="3">
    <citation type="submission" date="2020-06" db="EMBL/GenBank/DDBJ databases">
        <title>Helianthus annuus Genome sequencing and assembly Release 2.</title>
        <authorList>
            <person name="Gouzy J."/>
            <person name="Langlade N."/>
            <person name="Munos S."/>
        </authorList>
    </citation>
    <scope>NUCLEOTIDE SEQUENCE</scope>
    <source>
        <tissue evidence="1">Leaves</tissue>
    </source>
</reference>
<gene>
    <name evidence="2" type="ORF">HannXRQ_Chr03g0066631</name>
    <name evidence="1" type="ORF">HanXRQr2_Chr05g0232451</name>
</gene>